<organism evidence="4">
    <name type="scientific">Dunaliella tertiolecta</name>
    <name type="common">Green alga</name>
    <dbReference type="NCBI Taxonomy" id="3047"/>
    <lineage>
        <taxon>Eukaryota</taxon>
        <taxon>Viridiplantae</taxon>
        <taxon>Chlorophyta</taxon>
        <taxon>core chlorophytes</taxon>
        <taxon>Chlorophyceae</taxon>
        <taxon>CS clade</taxon>
        <taxon>Chlamydomonadales</taxon>
        <taxon>Dunaliellaceae</taxon>
        <taxon>Dunaliella</taxon>
    </lineage>
</organism>
<accession>A0A7S3VHS0</accession>
<proteinExistence type="inferred from homology"/>
<dbReference type="InterPro" id="IPR018042">
    <property type="entry name" value="Aspartate_kinase_CS"/>
</dbReference>
<reference evidence="4" key="1">
    <citation type="submission" date="2021-01" db="EMBL/GenBank/DDBJ databases">
        <authorList>
            <person name="Corre E."/>
            <person name="Pelletier E."/>
            <person name="Niang G."/>
            <person name="Scheremetjew M."/>
            <person name="Finn R."/>
            <person name="Kale V."/>
            <person name="Holt S."/>
            <person name="Cochrane G."/>
            <person name="Meng A."/>
            <person name="Brown T."/>
            <person name="Cohen L."/>
        </authorList>
    </citation>
    <scope>NUCLEOTIDE SEQUENCE</scope>
    <source>
        <strain evidence="4">CCMP1320</strain>
    </source>
</reference>
<dbReference type="GO" id="GO:0009570">
    <property type="term" value="C:chloroplast stroma"/>
    <property type="evidence" value="ECO:0007669"/>
    <property type="project" value="TreeGrafter"/>
</dbReference>
<dbReference type="AlphaFoldDB" id="A0A7S3VHS0"/>
<dbReference type="Gene3D" id="3.40.1160.10">
    <property type="entry name" value="Acetylglutamate kinase-like"/>
    <property type="match status" value="1"/>
</dbReference>
<dbReference type="GO" id="GO:0009089">
    <property type="term" value="P:lysine biosynthetic process via diaminopimelate"/>
    <property type="evidence" value="ECO:0007669"/>
    <property type="project" value="TreeGrafter"/>
</dbReference>
<evidence type="ECO:0000313" key="4">
    <source>
        <dbReference type="EMBL" id="CAE0485790.1"/>
    </source>
</evidence>
<protein>
    <recommendedName>
        <fullName evidence="3">Aspartate/glutamate/uridylate kinase domain-containing protein</fullName>
    </recommendedName>
</protein>
<dbReference type="SUPFAM" id="SSF53633">
    <property type="entry name" value="Carbamate kinase-like"/>
    <property type="match status" value="1"/>
</dbReference>
<name>A0A7S3VHS0_DUNTE</name>
<dbReference type="PROSITE" id="PS00324">
    <property type="entry name" value="ASPARTOKINASE"/>
    <property type="match status" value="1"/>
</dbReference>
<evidence type="ECO:0000259" key="3">
    <source>
        <dbReference type="Pfam" id="PF00696"/>
    </source>
</evidence>
<keyword evidence="2" id="KW-0028">Amino-acid biosynthesis</keyword>
<feature type="domain" description="Aspartate/glutamate/uridylate kinase" evidence="3">
    <location>
        <begin position="100"/>
        <end position="290"/>
    </location>
</feature>
<gene>
    <name evidence="4" type="ORF">DTER00134_LOCUS829</name>
</gene>
<sequence length="299" mass="32293">MGLTRLGSGGPRLLSPCSHVELKPISGLAIWTCKRAKPVTTVHGALTAATPVPLTPQKSSLRTHDAQRGSRVLPRASGIVDATASRQLTPPGSQADKLNVVYKFGGSSVRDAERMREVADIICSFADMLPVVVLSAMGKTTNLLLECGVLALNVEADKIQDLRPLQDLHKLHMDTCEELNVEPSVRAEVVKLLGQLQQLLVGICLIQDLTPRAKDNLVSFGERMSTRIFASYLRTMGVPAQQYDSFQIGMVTTDDFTNADIVYDEALPQIKATFDARKNLREVPIVTGKPAIAAIAGSP</sequence>
<dbReference type="EMBL" id="HBIP01001955">
    <property type="protein sequence ID" value="CAE0485790.1"/>
    <property type="molecule type" value="Transcribed_RNA"/>
</dbReference>
<dbReference type="InterPro" id="IPR036393">
    <property type="entry name" value="AceGlu_kinase-like_sf"/>
</dbReference>
<dbReference type="PANTHER" id="PTHR21499">
    <property type="entry name" value="ASPARTATE KINASE"/>
    <property type="match status" value="1"/>
</dbReference>
<evidence type="ECO:0000256" key="2">
    <source>
        <dbReference type="ARBA" id="ARBA00022697"/>
    </source>
</evidence>
<dbReference type="GO" id="GO:0009090">
    <property type="term" value="P:homoserine biosynthetic process"/>
    <property type="evidence" value="ECO:0007669"/>
    <property type="project" value="TreeGrafter"/>
</dbReference>
<dbReference type="InterPro" id="IPR042199">
    <property type="entry name" value="AsparK_Bifunc_asparK/hSer_DH"/>
</dbReference>
<evidence type="ECO:0000256" key="1">
    <source>
        <dbReference type="ARBA" id="ARBA00010122"/>
    </source>
</evidence>
<dbReference type="GO" id="GO:0004072">
    <property type="term" value="F:aspartate kinase activity"/>
    <property type="evidence" value="ECO:0007669"/>
    <property type="project" value="InterPro"/>
</dbReference>
<dbReference type="GO" id="GO:0005829">
    <property type="term" value="C:cytosol"/>
    <property type="evidence" value="ECO:0007669"/>
    <property type="project" value="TreeGrafter"/>
</dbReference>
<keyword evidence="2" id="KW-0791">Threonine biosynthesis</keyword>
<comment type="similarity">
    <text evidence="1">Belongs to the aspartokinase family.</text>
</comment>
<dbReference type="Gene3D" id="1.20.120.1320">
    <property type="entry name" value="Aspartokinase, catalytic domain"/>
    <property type="match status" value="1"/>
</dbReference>
<dbReference type="PANTHER" id="PTHR21499:SF59">
    <property type="entry name" value="ASPARTOKINASE"/>
    <property type="match status" value="1"/>
</dbReference>
<dbReference type="InterPro" id="IPR001048">
    <property type="entry name" value="Asp/Glu/Uridylate_kinase"/>
</dbReference>
<dbReference type="Pfam" id="PF00696">
    <property type="entry name" value="AA_kinase"/>
    <property type="match status" value="1"/>
</dbReference>
<dbReference type="GO" id="GO:0009088">
    <property type="term" value="P:threonine biosynthetic process"/>
    <property type="evidence" value="ECO:0007669"/>
    <property type="project" value="UniProtKB-KW"/>
</dbReference>